<feature type="transmembrane region" description="Helical" evidence="2">
    <location>
        <begin position="39"/>
        <end position="57"/>
    </location>
</feature>
<organism evidence="3 4">
    <name type="scientific">Colletotrichum zoysiae</name>
    <dbReference type="NCBI Taxonomy" id="1216348"/>
    <lineage>
        <taxon>Eukaryota</taxon>
        <taxon>Fungi</taxon>
        <taxon>Dikarya</taxon>
        <taxon>Ascomycota</taxon>
        <taxon>Pezizomycotina</taxon>
        <taxon>Sordariomycetes</taxon>
        <taxon>Hypocreomycetidae</taxon>
        <taxon>Glomerellales</taxon>
        <taxon>Glomerellaceae</taxon>
        <taxon>Colletotrichum</taxon>
        <taxon>Colletotrichum graminicola species complex</taxon>
    </lineage>
</organism>
<evidence type="ECO:0000256" key="2">
    <source>
        <dbReference type="SAM" id="Phobius"/>
    </source>
</evidence>
<dbReference type="Proteomes" id="UP001232148">
    <property type="component" value="Unassembled WGS sequence"/>
</dbReference>
<dbReference type="AlphaFoldDB" id="A0AAD9H8K1"/>
<name>A0AAD9H8K1_9PEZI</name>
<feature type="compositionally biased region" description="Polar residues" evidence="1">
    <location>
        <begin position="93"/>
        <end position="102"/>
    </location>
</feature>
<keyword evidence="2" id="KW-0472">Membrane</keyword>
<evidence type="ECO:0000313" key="3">
    <source>
        <dbReference type="EMBL" id="KAK2024436.1"/>
    </source>
</evidence>
<proteinExistence type="predicted"/>
<sequence length="171" mass="19586">MKVKLPVEPYVGWRIYNQENQNQQTGHASSLLTWDSWPSQPIACLLACLAGLLGWLAPFEKGERKSDCISASGAPAHVRDASQRRNGKDRAASFSTLQSPPVSTCCGRHRRSRRYVVRLPRRERVRESERERERERESLHCHENHEMDGLSAYRLLPAFSSTWTMATRPQV</sequence>
<feature type="compositionally biased region" description="Basic and acidic residues" evidence="1">
    <location>
        <begin position="77"/>
        <end position="91"/>
    </location>
</feature>
<evidence type="ECO:0000313" key="4">
    <source>
        <dbReference type="Proteomes" id="UP001232148"/>
    </source>
</evidence>
<comment type="caution">
    <text evidence="3">The sequence shown here is derived from an EMBL/GenBank/DDBJ whole genome shotgun (WGS) entry which is preliminary data.</text>
</comment>
<gene>
    <name evidence="3" type="ORF">LX32DRAFT_99550</name>
</gene>
<dbReference type="EMBL" id="MU842965">
    <property type="protein sequence ID" value="KAK2024436.1"/>
    <property type="molecule type" value="Genomic_DNA"/>
</dbReference>
<protein>
    <submittedName>
        <fullName evidence="3">Uncharacterized protein</fullName>
    </submittedName>
</protein>
<evidence type="ECO:0000256" key="1">
    <source>
        <dbReference type="SAM" id="MobiDB-lite"/>
    </source>
</evidence>
<reference evidence="3" key="1">
    <citation type="submission" date="2021-06" db="EMBL/GenBank/DDBJ databases">
        <title>Comparative genomics, transcriptomics and evolutionary studies reveal genomic signatures of adaptation to plant cell wall in hemibiotrophic fungi.</title>
        <authorList>
            <consortium name="DOE Joint Genome Institute"/>
            <person name="Baroncelli R."/>
            <person name="Diaz J.F."/>
            <person name="Benocci T."/>
            <person name="Peng M."/>
            <person name="Battaglia E."/>
            <person name="Haridas S."/>
            <person name="Andreopoulos W."/>
            <person name="Labutti K."/>
            <person name="Pangilinan J."/>
            <person name="Floch G.L."/>
            <person name="Makela M.R."/>
            <person name="Henrissat B."/>
            <person name="Grigoriev I.V."/>
            <person name="Crouch J.A."/>
            <person name="De Vries R.P."/>
            <person name="Sukno S.A."/>
            <person name="Thon M.R."/>
        </authorList>
    </citation>
    <scope>NUCLEOTIDE SEQUENCE</scope>
    <source>
        <strain evidence="3">MAFF235873</strain>
    </source>
</reference>
<keyword evidence="2" id="KW-1133">Transmembrane helix</keyword>
<accession>A0AAD9H8K1</accession>
<keyword evidence="4" id="KW-1185">Reference proteome</keyword>
<keyword evidence="2" id="KW-0812">Transmembrane</keyword>
<feature type="region of interest" description="Disordered" evidence="1">
    <location>
        <begin position="71"/>
        <end position="108"/>
    </location>
</feature>